<evidence type="ECO:0000256" key="5">
    <source>
        <dbReference type="ARBA" id="ARBA00022490"/>
    </source>
</evidence>
<comment type="function">
    <text evidence="2">Removes 5-oxoproline from various penultimate amino acid residues except L-proline.</text>
</comment>
<dbReference type="InterPro" id="IPR036440">
    <property type="entry name" value="Peptidase_C15-like_sf"/>
</dbReference>
<accession>A0ABP7AFQ4</accession>
<dbReference type="InterPro" id="IPR016125">
    <property type="entry name" value="Peptidase_C15-like"/>
</dbReference>
<comment type="caution">
    <text evidence="11">The sequence shown here is derived from an EMBL/GenBank/DDBJ whole genome shotgun (WGS) entry which is preliminary data.</text>
</comment>
<dbReference type="InterPro" id="IPR000816">
    <property type="entry name" value="Peptidase_C15"/>
</dbReference>
<dbReference type="InterPro" id="IPR033694">
    <property type="entry name" value="PGPEP1_Cys_AS"/>
</dbReference>
<keyword evidence="12" id="KW-1185">Reference proteome</keyword>
<dbReference type="Gene3D" id="3.40.630.20">
    <property type="entry name" value="Peptidase C15, pyroglutamyl peptidase I-like"/>
    <property type="match status" value="1"/>
</dbReference>
<evidence type="ECO:0000256" key="2">
    <source>
        <dbReference type="ARBA" id="ARBA00002280"/>
    </source>
</evidence>
<keyword evidence="8" id="KW-0788">Thiol protease</keyword>
<dbReference type="CDD" id="cd00501">
    <property type="entry name" value="Peptidase_C15"/>
    <property type="match status" value="1"/>
</dbReference>
<dbReference type="Proteomes" id="UP001501697">
    <property type="component" value="Unassembled WGS sequence"/>
</dbReference>
<feature type="active site" evidence="9">
    <location>
        <position position="80"/>
    </location>
</feature>
<feature type="active site" evidence="10">
    <location>
        <position position="143"/>
    </location>
</feature>
<comment type="subcellular location">
    <subcellularLocation>
        <location evidence="3">Cytoplasm</location>
    </subcellularLocation>
</comment>
<sequence length="212" mass="21636">MTTVLLTGFEPFGGDAANPSGEAVHLVASAWEGPDTLVTAVLPVAFERASERLRALIAEHSPDIVIATGLAGGRAAVTPERIAVNLIDARIPDNAGAQPIDVPCVDGSPPAYFSSIPVKAIVAAMTDAGIPATLSHTAGTYVCNHVSFVALDEAARRPGLRAGFIHVPWATGQAPADEPELPLADIATALTIAVRTSLATPTDAATPAGTLH</sequence>
<evidence type="ECO:0000256" key="9">
    <source>
        <dbReference type="PROSITE-ProRule" id="PRU10076"/>
    </source>
</evidence>
<evidence type="ECO:0000256" key="8">
    <source>
        <dbReference type="ARBA" id="ARBA00022807"/>
    </source>
</evidence>
<comment type="catalytic activity">
    <reaction evidence="1 9">
        <text>Release of an N-terminal pyroglutamyl group from a polypeptide, the second amino acid generally not being Pro.</text>
        <dbReference type="EC" id="3.4.19.3"/>
    </reaction>
</comment>
<dbReference type="InterPro" id="IPR033693">
    <property type="entry name" value="PGPEP1_Glu_AS"/>
</dbReference>
<evidence type="ECO:0000256" key="4">
    <source>
        <dbReference type="ARBA" id="ARBA00006641"/>
    </source>
</evidence>
<protein>
    <recommendedName>
        <fullName evidence="9">Pyroglutamyl-peptidase I</fullName>
        <ecNumber evidence="9">3.4.19.3</ecNumber>
    </recommendedName>
</protein>
<dbReference type="NCBIfam" id="TIGR00504">
    <property type="entry name" value="pyro_pdase"/>
    <property type="match status" value="1"/>
</dbReference>
<evidence type="ECO:0000313" key="12">
    <source>
        <dbReference type="Proteomes" id="UP001501697"/>
    </source>
</evidence>
<proteinExistence type="inferred from homology"/>
<comment type="similarity">
    <text evidence="4">Belongs to the peptidase C15 family.</text>
</comment>
<keyword evidence="5" id="KW-0963">Cytoplasm</keyword>
<evidence type="ECO:0000256" key="7">
    <source>
        <dbReference type="ARBA" id="ARBA00022801"/>
    </source>
</evidence>
<dbReference type="EC" id="3.4.19.3" evidence="9"/>
<dbReference type="SUPFAM" id="SSF53182">
    <property type="entry name" value="Pyrrolidone carboxyl peptidase (pyroglutamate aminopeptidase)"/>
    <property type="match status" value="1"/>
</dbReference>
<evidence type="ECO:0000256" key="6">
    <source>
        <dbReference type="ARBA" id="ARBA00022670"/>
    </source>
</evidence>
<keyword evidence="6" id="KW-0645">Protease</keyword>
<evidence type="ECO:0000256" key="3">
    <source>
        <dbReference type="ARBA" id="ARBA00004496"/>
    </source>
</evidence>
<evidence type="ECO:0000256" key="1">
    <source>
        <dbReference type="ARBA" id="ARBA00001770"/>
    </source>
</evidence>
<dbReference type="PROSITE" id="PS01333">
    <property type="entry name" value="PYRASE_GLU"/>
    <property type="match status" value="1"/>
</dbReference>
<dbReference type="EMBL" id="BAAAYU010000003">
    <property type="protein sequence ID" value="GAA3631167.1"/>
    <property type="molecule type" value="Genomic_DNA"/>
</dbReference>
<dbReference type="Pfam" id="PF01470">
    <property type="entry name" value="Peptidase_C15"/>
    <property type="match status" value="1"/>
</dbReference>
<dbReference type="PANTHER" id="PTHR23402:SF1">
    <property type="entry name" value="PYROGLUTAMYL-PEPTIDASE I"/>
    <property type="match status" value="1"/>
</dbReference>
<dbReference type="PROSITE" id="PS01334">
    <property type="entry name" value="PYRASE_CYS"/>
    <property type="match status" value="1"/>
</dbReference>
<dbReference type="PRINTS" id="PR00706">
    <property type="entry name" value="PYROGLUPTASE"/>
</dbReference>
<name>A0ABP7AFQ4_9MICO</name>
<dbReference type="InterPro" id="IPR029762">
    <property type="entry name" value="PGP-I_bact-type"/>
</dbReference>
<evidence type="ECO:0000256" key="10">
    <source>
        <dbReference type="PROSITE-ProRule" id="PRU10077"/>
    </source>
</evidence>
<dbReference type="NCBIfam" id="NF009676">
    <property type="entry name" value="PRK13197.1"/>
    <property type="match status" value="1"/>
</dbReference>
<dbReference type="RefSeq" id="WP_344737110.1">
    <property type="nucleotide sequence ID" value="NZ_BAAAYU010000003.1"/>
</dbReference>
<reference evidence="12" key="1">
    <citation type="journal article" date="2019" name="Int. J. Syst. Evol. Microbiol.">
        <title>The Global Catalogue of Microorganisms (GCM) 10K type strain sequencing project: providing services to taxonomists for standard genome sequencing and annotation.</title>
        <authorList>
            <consortium name="The Broad Institute Genomics Platform"/>
            <consortium name="The Broad Institute Genome Sequencing Center for Infectious Disease"/>
            <person name="Wu L."/>
            <person name="Ma J."/>
        </authorList>
    </citation>
    <scope>NUCLEOTIDE SEQUENCE [LARGE SCALE GENOMIC DNA]</scope>
    <source>
        <strain evidence="12">JCM 16544</strain>
    </source>
</reference>
<gene>
    <name evidence="11" type="primary">pcp</name>
    <name evidence="11" type="ORF">GCM10022200_12570</name>
</gene>
<keyword evidence="7" id="KW-0378">Hydrolase</keyword>
<organism evidence="11 12">
    <name type="scientific">Microbacterium awajiense</name>
    <dbReference type="NCBI Taxonomy" id="415214"/>
    <lineage>
        <taxon>Bacteria</taxon>
        <taxon>Bacillati</taxon>
        <taxon>Actinomycetota</taxon>
        <taxon>Actinomycetes</taxon>
        <taxon>Micrococcales</taxon>
        <taxon>Microbacteriaceae</taxon>
        <taxon>Microbacterium</taxon>
    </lineage>
</organism>
<dbReference type="PIRSF" id="PIRSF015592">
    <property type="entry name" value="Prld-crbxl_pptds"/>
    <property type="match status" value="1"/>
</dbReference>
<evidence type="ECO:0000313" key="11">
    <source>
        <dbReference type="EMBL" id="GAA3631167.1"/>
    </source>
</evidence>
<dbReference type="PANTHER" id="PTHR23402">
    <property type="entry name" value="PROTEASE FAMILY C15 PYROGLUTAMYL-PEPTIDASE I-RELATED"/>
    <property type="match status" value="1"/>
</dbReference>